<evidence type="ECO:0000256" key="1">
    <source>
        <dbReference type="ARBA" id="ARBA00005854"/>
    </source>
</evidence>
<dbReference type="Pfam" id="PF02826">
    <property type="entry name" value="2-Hacid_dh_C"/>
    <property type="match status" value="1"/>
</dbReference>
<proteinExistence type="inferred from homology"/>
<dbReference type="InterPro" id="IPR006140">
    <property type="entry name" value="D-isomer_DH_NAD-bd"/>
</dbReference>
<dbReference type="Pfam" id="PF00389">
    <property type="entry name" value="2-Hacid_dh"/>
    <property type="match status" value="1"/>
</dbReference>
<keyword evidence="2 4" id="KW-0560">Oxidoreductase</keyword>
<dbReference type="KEGG" id="aft:BBF96_14065"/>
<gene>
    <name evidence="7" type="ORF">BBF96_14065</name>
</gene>
<reference evidence="7 8" key="1">
    <citation type="submission" date="2016-07" db="EMBL/GenBank/DDBJ databases">
        <title>Genome and transcriptome analysis of iron-reducing fermentative bacteria Anoxybacter fermentans.</title>
        <authorList>
            <person name="Zeng X."/>
            <person name="Shao Z."/>
        </authorList>
    </citation>
    <scope>NUCLEOTIDE SEQUENCE [LARGE SCALE GENOMIC DNA]</scope>
    <source>
        <strain evidence="7 8">DY22613</strain>
    </source>
</reference>
<dbReference type="OrthoDB" id="9805416at2"/>
<keyword evidence="8" id="KW-1185">Reference proteome</keyword>
<dbReference type="GO" id="GO:0051287">
    <property type="term" value="F:NAD binding"/>
    <property type="evidence" value="ECO:0007669"/>
    <property type="project" value="InterPro"/>
</dbReference>
<evidence type="ECO:0000256" key="3">
    <source>
        <dbReference type="ARBA" id="ARBA00023027"/>
    </source>
</evidence>
<dbReference type="InterPro" id="IPR036291">
    <property type="entry name" value="NAD(P)-bd_dom_sf"/>
</dbReference>
<evidence type="ECO:0000256" key="4">
    <source>
        <dbReference type="RuleBase" id="RU003719"/>
    </source>
</evidence>
<dbReference type="CDD" id="cd05301">
    <property type="entry name" value="GDH"/>
    <property type="match status" value="1"/>
</dbReference>
<protein>
    <submittedName>
        <fullName evidence="7">D-glycerate dehydrogenase</fullName>
    </submittedName>
</protein>
<dbReference type="AlphaFoldDB" id="A0A3S9T1E3"/>
<evidence type="ECO:0000256" key="2">
    <source>
        <dbReference type="ARBA" id="ARBA00023002"/>
    </source>
</evidence>
<evidence type="ECO:0000259" key="6">
    <source>
        <dbReference type="Pfam" id="PF02826"/>
    </source>
</evidence>
<name>A0A3S9T1E3_9FIRM</name>
<dbReference type="RefSeq" id="WP_127017770.1">
    <property type="nucleotide sequence ID" value="NZ_CP016379.1"/>
</dbReference>
<dbReference type="PROSITE" id="PS00671">
    <property type="entry name" value="D_2_HYDROXYACID_DH_3"/>
    <property type="match status" value="1"/>
</dbReference>
<dbReference type="PANTHER" id="PTHR42789:SF1">
    <property type="entry name" value="D-ISOMER SPECIFIC 2-HYDROXYACID DEHYDROGENASE FAMILY PROTEIN (AFU_ORTHOLOGUE AFUA_6G10090)"/>
    <property type="match status" value="1"/>
</dbReference>
<dbReference type="Proteomes" id="UP000267250">
    <property type="component" value="Chromosome"/>
</dbReference>
<keyword evidence="3" id="KW-0520">NAD</keyword>
<organism evidence="7 8">
    <name type="scientific">Anoxybacter fermentans</name>
    <dbReference type="NCBI Taxonomy" id="1323375"/>
    <lineage>
        <taxon>Bacteria</taxon>
        <taxon>Bacillati</taxon>
        <taxon>Bacillota</taxon>
        <taxon>Clostridia</taxon>
        <taxon>Halanaerobiales</taxon>
        <taxon>Anoxybacter</taxon>
    </lineage>
</organism>
<dbReference type="Gene3D" id="3.40.50.720">
    <property type="entry name" value="NAD(P)-binding Rossmann-like Domain"/>
    <property type="match status" value="2"/>
</dbReference>
<accession>A0A3S9T1E3</accession>
<dbReference type="PANTHER" id="PTHR42789">
    <property type="entry name" value="D-ISOMER SPECIFIC 2-HYDROXYACID DEHYDROGENASE FAMILY PROTEIN (AFU_ORTHOLOGUE AFUA_6G10090)"/>
    <property type="match status" value="1"/>
</dbReference>
<dbReference type="EMBL" id="CP016379">
    <property type="protein sequence ID" value="AZR74413.1"/>
    <property type="molecule type" value="Genomic_DNA"/>
</dbReference>
<evidence type="ECO:0000313" key="8">
    <source>
        <dbReference type="Proteomes" id="UP000267250"/>
    </source>
</evidence>
<evidence type="ECO:0000259" key="5">
    <source>
        <dbReference type="Pfam" id="PF00389"/>
    </source>
</evidence>
<feature type="domain" description="D-isomer specific 2-hydroxyacid dehydrogenase catalytic" evidence="5">
    <location>
        <begin position="3"/>
        <end position="317"/>
    </location>
</feature>
<dbReference type="FunFam" id="3.40.50.720:FF:000462">
    <property type="entry name" value="Glyoxylate reductase (NADP+)"/>
    <property type="match status" value="1"/>
</dbReference>
<dbReference type="GO" id="GO:0016616">
    <property type="term" value="F:oxidoreductase activity, acting on the CH-OH group of donors, NAD or NADP as acceptor"/>
    <property type="evidence" value="ECO:0007669"/>
    <property type="project" value="InterPro"/>
</dbReference>
<sequence>MKILVTRKIPEAGLKLLKERFEVEINPHDRNMTKEEIIDAIKDKDGLLCLLSDPITAEVIDAAPNLKVIANYAVGYNNIDVQTATERGIMVCNTPGVLTEATADLAWALLMAVSRRIVESDHYVRAGKFDGWAPMLHLGGDIYGRTLGVIGMGRIGTAVARRGALGFNMKVLYTANSPKPEAEKEFGAKKVSLEELLRESDYVSINCSLTPETKYMIGARELRMMKKTAYLINTARGPVVDEKALVEALKEGIIAGAGLDVYENEPELTPGLAELDNVVLTAHIGSATSETRTKMAIMNAEDIIAALKGRKPKNLVNPEVLTK</sequence>
<comment type="similarity">
    <text evidence="1 4">Belongs to the D-isomer specific 2-hydroxyacid dehydrogenase family.</text>
</comment>
<dbReference type="InterPro" id="IPR029753">
    <property type="entry name" value="D-isomer_DH_CS"/>
</dbReference>
<dbReference type="SUPFAM" id="SSF51735">
    <property type="entry name" value="NAD(P)-binding Rossmann-fold domains"/>
    <property type="match status" value="1"/>
</dbReference>
<dbReference type="InterPro" id="IPR050857">
    <property type="entry name" value="D-2-hydroxyacid_DH"/>
</dbReference>
<dbReference type="SUPFAM" id="SSF52283">
    <property type="entry name" value="Formate/glycerate dehydrogenase catalytic domain-like"/>
    <property type="match status" value="1"/>
</dbReference>
<dbReference type="InterPro" id="IPR006139">
    <property type="entry name" value="D-isomer_2_OHA_DH_cat_dom"/>
</dbReference>
<evidence type="ECO:0000313" key="7">
    <source>
        <dbReference type="EMBL" id="AZR74413.1"/>
    </source>
</evidence>
<feature type="domain" description="D-isomer specific 2-hydroxyacid dehydrogenase NAD-binding" evidence="6">
    <location>
        <begin position="108"/>
        <end position="285"/>
    </location>
</feature>